<name>A0A192H636_9LACO</name>
<dbReference type="InterPro" id="IPR021701">
    <property type="entry name" value="DUF3284"/>
</dbReference>
<evidence type="ECO:0000313" key="2">
    <source>
        <dbReference type="Proteomes" id="UP000078582"/>
    </source>
</evidence>
<keyword evidence="2" id="KW-1185">Reference proteome</keyword>
<accession>A0A192H636</accession>
<organism evidence="1 2">
    <name type="scientific">Loigolactobacillus backii</name>
    <dbReference type="NCBI Taxonomy" id="375175"/>
    <lineage>
        <taxon>Bacteria</taxon>
        <taxon>Bacillati</taxon>
        <taxon>Bacillota</taxon>
        <taxon>Bacilli</taxon>
        <taxon>Lactobacillales</taxon>
        <taxon>Lactobacillaceae</taxon>
        <taxon>Loigolactobacillus</taxon>
    </lineage>
</organism>
<dbReference type="KEGG" id="lbt:AYR52_07445"/>
<evidence type="ECO:0000313" key="1">
    <source>
        <dbReference type="EMBL" id="ANK63451.1"/>
    </source>
</evidence>
<dbReference type="STRING" id="375175.AYR53_12175"/>
<reference evidence="1 2" key="1">
    <citation type="submission" date="2016-03" db="EMBL/GenBank/DDBJ databases">
        <title>Pediococcus and Lactobacillus from brewery environment - whole genome sequencing and assembly.</title>
        <authorList>
            <person name="Behr J."/>
            <person name="Geissler A.J."/>
            <person name="Vogel R.F."/>
        </authorList>
    </citation>
    <scope>NUCLEOTIDE SEQUENCE [LARGE SCALE GENOMIC DNA]</scope>
    <source>
        <strain evidence="1 2">TMW 1.1989</strain>
    </source>
</reference>
<dbReference type="OrthoDB" id="2361512at2"/>
<proteinExistence type="predicted"/>
<gene>
    <name evidence="1" type="ORF">AYR53_12175</name>
</gene>
<sequence length="137" mass="16136">MRIEQLLNIPAAFLYSKIIDAELFEIKAQTGEALSVSQLQGFIYDKQLDPETKARVRITKNILNQSYHYEMTTKHNKRKVSYDLTTINADQSRVVYQEQNISLGLWQQLVDVTRETFLGALKRRNFRKMFLQIEKSY</sequence>
<dbReference type="EMBL" id="CP014873">
    <property type="protein sequence ID" value="ANK63451.1"/>
    <property type="molecule type" value="Genomic_DNA"/>
</dbReference>
<dbReference type="Pfam" id="PF11687">
    <property type="entry name" value="DUF3284"/>
    <property type="match status" value="1"/>
</dbReference>
<dbReference type="GeneID" id="42983018"/>
<dbReference type="AlphaFoldDB" id="A0A192H636"/>
<protein>
    <submittedName>
        <fullName evidence="1">Uncharacterized protein</fullName>
    </submittedName>
</protein>
<dbReference type="RefSeq" id="WP_068225428.1">
    <property type="nucleotide sequence ID" value="NZ_CP014623.1"/>
</dbReference>
<dbReference type="Proteomes" id="UP000078582">
    <property type="component" value="Chromosome"/>
</dbReference>